<evidence type="ECO:0000256" key="5">
    <source>
        <dbReference type="ARBA" id="ARBA00022963"/>
    </source>
</evidence>
<evidence type="ECO:0000256" key="8">
    <source>
        <dbReference type="ARBA" id="ARBA00049531"/>
    </source>
</evidence>
<protein>
    <recommendedName>
        <fullName evidence="2 10">Lysophospholipase</fullName>
        <ecNumber evidence="2 10">3.1.1.5</ecNumber>
    </recommendedName>
</protein>
<dbReference type="AlphaFoldDB" id="A0A9N9KLW0"/>
<evidence type="ECO:0000313" key="13">
    <source>
        <dbReference type="Proteomes" id="UP000696280"/>
    </source>
</evidence>
<dbReference type="EMBL" id="CAJVRL010000025">
    <property type="protein sequence ID" value="CAG8949704.1"/>
    <property type="molecule type" value="Genomic_DNA"/>
</dbReference>
<keyword evidence="3" id="KW-0732">Signal</keyword>
<dbReference type="GO" id="GO:0004622">
    <property type="term" value="F:phosphatidylcholine lysophospholipase activity"/>
    <property type="evidence" value="ECO:0007669"/>
    <property type="project" value="UniProtKB-EC"/>
</dbReference>
<dbReference type="OrthoDB" id="4084751at2759"/>
<dbReference type="EC" id="3.1.1.5" evidence="2 10"/>
<dbReference type="Gene3D" id="3.40.1090.10">
    <property type="entry name" value="Cytosolic phospholipase A2 catalytic domain"/>
    <property type="match status" value="1"/>
</dbReference>
<dbReference type="InterPro" id="IPR016035">
    <property type="entry name" value="Acyl_Trfase/lysoPLipase"/>
</dbReference>
<dbReference type="PANTHER" id="PTHR10728:SF33">
    <property type="entry name" value="LYSOPHOSPHOLIPASE 1-RELATED"/>
    <property type="match status" value="1"/>
</dbReference>
<keyword evidence="5 9" id="KW-0442">Lipid degradation</keyword>
<keyword evidence="13" id="KW-1185">Reference proteome</keyword>
<evidence type="ECO:0000313" key="12">
    <source>
        <dbReference type="EMBL" id="CAG8949704.1"/>
    </source>
</evidence>
<dbReference type="FunFam" id="3.40.1090.10:FF:000010">
    <property type="entry name" value="Lysophospholipase"/>
    <property type="match status" value="1"/>
</dbReference>
<dbReference type="PANTHER" id="PTHR10728">
    <property type="entry name" value="CYTOSOLIC PHOSPHOLIPASE A2"/>
    <property type="match status" value="1"/>
</dbReference>
<dbReference type="PROSITE" id="PS51210">
    <property type="entry name" value="PLA2C"/>
    <property type="match status" value="1"/>
</dbReference>
<organism evidence="12 13">
    <name type="scientific">Hymenoscyphus fraxineus</name>
    <dbReference type="NCBI Taxonomy" id="746836"/>
    <lineage>
        <taxon>Eukaryota</taxon>
        <taxon>Fungi</taxon>
        <taxon>Dikarya</taxon>
        <taxon>Ascomycota</taxon>
        <taxon>Pezizomycotina</taxon>
        <taxon>Leotiomycetes</taxon>
        <taxon>Helotiales</taxon>
        <taxon>Helotiaceae</taxon>
        <taxon>Hymenoscyphus</taxon>
    </lineage>
</organism>
<evidence type="ECO:0000256" key="2">
    <source>
        <dbReference type="ARBA" id="ARBA00013274"/>
    </source>
</evidence>
<dbReference type="GO" id="GO:0004623">
    <property type="term" value="F:phospholipase A2 activity"/>
    <property type="evidence" value="ECO:0007669"/>
    <property type="project" value="TreeGrafter"/>
</dbReference>
<dbReference type="Pfam" id="PF01735">
    <property type="entry name" value="PLA2_B"/>
    <property type="match status" value="1"/>
</dbReference>
<dbReference type="PROSITE" id="PS51257">
    <property type="entry name" value="PROKAR_LIPOPROTEIN"/>
    <property type="match status" value="1"/>
</dbReference>
<dbReference type="GO" id="GO:0005829">
    <property type="term" value="C:cytosol"/>
    <property type="evidence" value="ECO:0007669"/>
    <property type="project" value="TreeGrafter"/>
</dbReference>
<dbReference type="InterPro" id="IPR002642">
    <property type="entry name" value="LysoPLipase_cat_dom"/>
</dbReference>
<evidence type="ECO:0000256" key="7">
    <source>
        <dbReference type="ARBA" id="ARBA00023180"/>
    </source>
</evidence>
<keyword evidence="7" id="KW-0325">Glycoprotein</keyword>
<comment type="catalytic activity">
    <reaction evidence="8 10">
        <text>a 1-acyl-sn-glycero-3-phosphocholine + H2O = sn-glycerol 3-phosphocholine + a fatty acid + H(+)</text>
        <dbReference type="Rhea" id="RHEA:15177"/>
        <dbReference type="ChEBI" id="CHEBI:15377"/>
        <dbReference type="ChEBI" id="CHEBI:15378"/>
        <dbReference type="ChEBI" id="CHEBI:16870"/>
        <dbReference type="ChEBI" id="CHEBI:28868"/>
        <dbReference type="ChEBI" id="CHEBI:58168"/>
        <dbReference type="EC" id="3.1.1.5"/>
    </reaction>
</comment>
<evidence type="ECO:0000256" key="10">
    <source>
        <dbReference type="RuleBase" id="RU362103"/>
    </source>
</evidence>
<accession>A0A9N9KLW0</accession>
<dbReference type="GO" id="GO:0005783">
    <property type="term" value="C:endoplasmic reticulum"/>
    <property type="evidence" value="ECO:0007669"/>
    <property type="project" value="TreeGrafter"/>
</dbReference>
<keyword evidence="6 9" id="KW-0443">Lipid metabolism</keyword>
<comment type="caution">
    <text evidence="12">The sequence shown here is derived from an EMBL/GenBank/DDBJ whole genome shotgun (WGS) entry which is preliminary data.</text>
</comment>
<evidence type="ECO:0000256" key="6">
    <source>
        <dbReference type="ARBA" id="ARBA00023098"/>
    </source>
</evidence>
<name>A0A9N9KLW0_9HELO</name>
<dbReference type="SMART" id="SM00022">
    <property type="entry name" value="PLAc"/>
    <property type="match status" value="1"/>
</dbReference>
<gene>
    <name evidence="12" type="ORF">HYFRA_00004022</name>
</gene>
<keyword evidence="4 9" id="KW-0378">Hydrolase</keyword>
<evidence type="ECO:0000256" key="3">
    <source>
        <dbReference type="ARBA" id="ARBA00022729"/>
    </source>
</evidence>
<dbReference type="GO" id="GO:0046475">
    <property type="term" value="P:glycerophospholipid catabolic process"/>
    <property type="evidence" value="ECO:0007669"/>
    <property type="project" value="TreeGrafter"/>
</dbReference>
<evidence type="ECO:0000259" key="11">
    <source>
        <dbReference type="PROSITE" id="PS51210"/>
    </source>
</evidence>
<feature type="domain" description="PLA2c" evidence="11">
    <location>
        <begin position="66"/>
        <end position="623"/>
    </location>
</feature>
<dbReference type="Proteomes" id="UP000696280">
    <property type="component" value="Unassembled WGS sequence"/>
</dbReference>
<evidence type="ECO:0000256" key="1">
    <source>
        <dbReference type="ARBA" id="ARBA00008780"/>
    </source>
</evidence>
<dbReference type="SUPFAM" id="SSF52151">
    <property type="entry name" value="FabD/lysophospholipase-like"/>
    <property type="match status" value="1"/>
</dbReference>
<reference evidence="12" key="1">
    <citation type="submission" date="2021-07" db="EMBL/GenBank/DDBJ databases">
        <authorList>
            <person name="Durling M."/>
        </authorList>
    </citation>
    <scope>NUCLEOTIDE SEQUENCE</scope>
</reference>
<evidence type="ECO:0000256" key="9">
    <source>
        <dbReference type="PROSITE-ProRule" id="PRU00555"/>
    </source>
</evidence>
<proteinExistence type="inferred from homology"/>
<evidence type="ECO:0000256" key="4">
    <source>
        <dbReference type="ARBA" id="ARBA00022801"/>
    </source>
</evidence>
<comment type="similarity">
    <text evidence="1 10">Belongs to the lysophospholipase family.</text>
</comment>
<sequence>MKGFFAALASAASLTSCNIYVDASVILPRDASPEVLAAEALAAPMILADRALPNSPSGGYAPAAVDCPSTPPTIRAGGSLSPSEAAWLQTRRPATVDPMISWLTRMNISGFDAAAYINRVKGNTSQLPNIGIAASGGGYRAMLNGGGFLAAADDRTRNSTNSGQIGGLLQATTYLAGLSGGSWLVGSMFTNNFSSVETLRDGSRGSSLWKLGNSIFEGPDTQGVQVLSTADYFRTISDEVSTKANAGLGFNTSITDYWGRALSFQLVNASNGGPAYTFSSIAETDNFKNGQTPFPLVVADERSPNTMIISLNSTVYEFNPFEFGSWDPTTYGFVPTQYLGSNFSGGSVVQGQQCVRGFDQAGYVMGTSSSLFNSFLLNINSTAIPSFLRSIFTDVLSEFGEDNNDIAQYQPNPFFGYNNATNRNSQTRELTMVDGGLDNQNIPLYPLIQPERGVDVIFAIDSSADTEDVDTHTWPNGASLVATYRRSLNATIQNGTAFPSIPDIKTFVNKGFNQRPTFFGCDANNKTDGQNGIAPLIVYMPNTPYIFNSNVTTFTPSYTDAVRNAIIENGYDMATMGNGTLDREWPTCMACATLSRSFFKTNTPVPEVCNTCFQRYCWDGSLDTKIPPPYYPTFKLAELRIRSAASPQVSAKISALIVAFVVTASILA</sequence>